<feature type="binding site" evidence="8">
    <location>
        <position position="187"/>
    </location>
    <ligand>
        <name>Mg(2+)</name>
        <dbReference type="ChEBI" id="CHEBI:18420"/>
    </ligand>
</feature>
<dbReference type="PANTHER" id="PTHR11702:SF31">
    <property type="entry name" value="MITOCHONDRIAL RIBOSOME-ASSOCIATED GTPASE 2"/>
    <property type="match status" value="1"/>
</dbReference>
<dbReference type="NCBIfam" id="NF008955">
    <property type="entry name" value="PRK12297.1"/>
    <property type="match status" value="1"/>
</dbReference>
<keyword evidence="5 8" id="KW-0378">Hydrolase</keyword>
<dbReference type="Pfam" id="PF01926">
    <property type="entry name" value="MMR_HSR1"/>
    <property type="match status" value="1"/>
</dbReference>
<accession>A0A450VQ30</accession>
<comment type="function">
    <text evidence="8">An essential GTPase which binds GTP, GDP and possibly (p)ppGpp with moderate affinity, with high nucleotide exchange rates and a fairly low GTP hydrolysis rate. Plays a role in control of the cell cycle, stress response, ribosome biogenesis and in those bacteria that undergo differentiation, in morphogenesis control.</text>
</comment>
<comment type="subcellular location">
    <subcellularLocation>
        <location evidence="8">Cytoplasm</location>
    </subcellularLocation>
</comment>
<dbReference type="GO" id="GO:0043022">
    <property type="term" value="F:ribosome binding"/>
    <property type="evidence" value="ECO:0007669"/>
    <property type="project" value="UniProtKB-ARBA"/>
</dbReference>
<dbReference type="Pfam" id="PF01018">
    <property type="entry name" value="GTP1_OBG"/>
    <property type="match status" value="1"/>
</dbReference>
<dbReference type="GO" id="GO:0003924">
    <property type="term" value="F:GTPase activity"/>
    <property type="evidence" value="ECO:0007669"/>
    <property type="project" value="UniProtKB-UniRule"/>
</dbReference>
<dbReference type="Gene3D" id="3.40.50.300">
    <property type="entry name" value="P-loop containing nucleotide triphosphate hydrolases"/>
    <property type="match status" value="1"/>
</dbReference>
<evidence type="ECO:0000256" key="9">
    <source>
        <dbReference type="SAM" id="MobiDB-lite"/>
    </source>
</evidence>
<evidence type="ECO:0000256" key="5">
    <source>
        <dbReference type="ARBA" id="ARBA00022801"/>
    </source>
</evidence>
<dbReference type="PIRSF" id="PIRSF002401">
    <property type="entry name" value="GTP_bd_Obg/CgtA"/>
    <property type="match status" value="1"/>
</dbReference>
<dbReference type="EMBL" id="CAADFA010000159">
    <property type="protein sequence ID" value="VFJ55517.1"/>
    <property type="molecule type" value="Genomic_DNA"/>
</dbReference>
<dbReference type="InterPro" id="IPR045086">
    <property type="entry name" value="OBG_GTPase"/>
</dbReference>
<gene>
    <name evidence="8" type="primary">obg</name>
    <name evidence="13" type="ORF">BECKFM1743A_GA0114220_105421</name>
    <name evidence="14" type="ORF">BECKFM1743B_GA0114221_100276</name>
    <name evidence="12" type="ORF">BECKFM1743C_GA0114222_101592</name>
</gene>
<organism evidence="14">
    <name type="scientific">Candidatus Kentrum sp. FM</name>
    <dbReference type="NCBI Taxonomy" id="2126340"/>
    <lineage>
        <taxon>Bacteria</taxon>
        <taxon>Pseudomonadati</taxon>
        <taxon>Pseudomonadota</taxon>
        <taxon>Gammaproteobacteria</taxon>
        <taxon>Candidatus Kentrum</taxon>
    </lineage>
</organism>
<reference evidence="14" key="1">
    <citation type="submission" date="2019-02" db="EMBL/GenBank/DDBJ databases">
        <authorList>
            <person name="Gruber-Vodicka R. H."/>
            <person name="Seah K. B. B."/>
        </authorList>
    </citation>
    <scope>NUCLEOTIDE SEQUENCE</scope>
    <source>
        <strain evidence="13">BECK_BZ163</strain>
        <strain evidence="14">BECK_BZ164</strain>
        <strain evidence="12">BECK_BZ165</strain>
    </source>
</reference>
<evidence type="ECO:0000256" key="3">
    <source>
        <dbReference type="ARBA" id="ARBA00022723"/>
    </source>
</evidence>
<dbReference type="NCBIfam" id="TIGR02729">
    <property type="entry name" value="Obg_CgtA"/>
    <property type="match status" value="1"/>
</dbReference>
<feature type="region of interest" description="Disordered" evidence="9">
    <location>
        <begin position="141"/>
        <end position="162"/>
    </location>
</feature>
<comment type="cofactor">
    <cofactor evidence="8">
        <name>Mg(2+)</name>
        <dbReference type="ChEBI" id="CHEBI:18420"/>
    </cofactor>
</comment>
<evidence type="ECO:0000256" key="2">
    <source>
        <dbReference type="ARBA" id="ARBA00022490"/>
    </source>
</evidence>
<protein>
    <recommendedName>
        <fullName evidence="8">GTPase Obg</fullName>
        <ecNumber evidence="8">3.6.5.-</ecNumber>
    </recommendedName>
    <alternativeName>
        <fullName evidence="8">GTP-binding protein Obg</fullName>
    </alternativeName>
</protein>
<dbReference type="FunFam" id="2.70.210.12:FF:000001">
    <property type="entry name" value="GTPase Obg"/>
    <property type="match status" value="1"/>
</dbReference>
<dbReference type="SUPFAM" id="SSF52540">
    <property type="entry name" value="P-loop containing nucleoside triphosphate hydrolases"/>
    <property type="match status" value="1"/>
</dbReference>
<proteinExistence type="inferred from homology"/>
<evidence type="ECO:0000313" key="14">
    <source>
        <dbReference type="EMBL" id="VFK06887.1"/>
    </source>
</evidence>
<name>A0A450VQ30_9GAMM</name>
<keyword evidence="4 8" id="KW-0547">Nucleotide-binding</keyword>
<feature type="binding site" evidence="8">
    <location>
        <position position="207"/>
    </location>
    <ligand>
        <name>Mg(2+)</name>
        <dbReference type="ChEBI" id="CHEBI:18420"/>
    </ligand>
</feature>
<evidence type="ECO:0000259" key="11">
    <source>
        <dbReference type="PROSITE" id="PS51883"/>
    </source>
</evidence>
<sequence>MAGFFSGKVHCIRPMKFVDEVSIRVEAGAGGNGCLSFRREKYIPKGGPDGGDGGDGGDVVLVADSNLNTLVDFRYTRIFRAKRGRNGEGAQRSGARGENRYIRVPVGTMVLDALTNETIGELLEAGQPLTVACGGKRGLGNTRFKSSTNRAPRKTTDGEPGESRDLVLELKLLADVGLLGRPNAGKSTLISAVSAARPKVANYPFTTLYPNLGVVRTDTDHSFVMADIPGLIPGAAQGLGLGIRFLKHLHRTRLLLHLVDIAPEQGDKNLRESIEAIVDELGKFDPELAKRERWLVFTKIDLLPLGEQDRCGEALVAQLQWEGPVFRISAHTGKGCRALVSRVMEVISHPLDDHGLP</sequence>
<dbReference type="PANTHER" id="PTHR11702">
    <property type="entry name" value="DEVELOPMENTALLY REGULATED GTP-BINDING PROTEIN-RELATED"/>
    <property type="match status" value="1"/>
</dbReference>
<dbReference type="InterPro" id="IPR031167">
    <property type="entry name" value="G_OBG"/>
</dbReference>
<dbReference type="HAMAP" id="MF_01454">
    <property type="entry name" value="GTPase_Obg"/>
    <property type="match status" value="1"/>
</dbReference>
<comment type="similarity">
    <text evidence="1 8">Belongs to the TRAFAC class OBG-HflX-like GTPase superfamily. OBG GTPase family.</text>
</comment>
<dbReference type="InterPro" id="IPR027417">
    <property type="entry name" value="P-loop_NTPase"/>
</dbReference>
<dbReference type="InterPro" id="IPR014100">
    <property type="entry name" value="GTP-bd_Obg/CgtA"/>
</dbReference>
<dbReference type="EC" id="3.6.5.-" evidence="8"/>
<keyword evidence="6 8" id="KW-0460">Magnesium</keyword>
<feature type="binding site" evidence="8">
    <location>
        <begin position="205"/>
        <end position="209"/>
    </location>
    <ligand>
        <name>GTP</name>
        <dbReference type="ChEBI" id="CHEBI:37565"/>
    </ligand>
</feature>
<feature type="domain" description="OBG-type G" evidence="10">
    <location>
        <begin position="174"/>
        <end position="348"/>
    </location>
</feature>
<dbReference type="PROSITE" id="PS51883">
    <property type="entry name" value="OBG"/>
    <property type="match status" value="1"/>
</dbReference>
<dbReference type="Gene3D" id="2.70.210.12">
    <property type="entry name" value="GTP1/OBG domain"/>
    <property type="match status" value="1"/>
</dbReference>
<evidence type="ECO:0000256" key="8">
    <source>
        <dbReference type="HAMAP-Rule" id="MF_01454"/>
    </source>
</evidence>
<keyword evidence="2 8" id="KW-0963">Cytoplasm</keyword>
<dbReference type="InterPro" id="IPR006073">
    <property type="entry name" value="GTP-bd"/>
</dbReference>
<dbReference type="PROSITE" id="PS00905">
    <property type="entry name" value="GTP1_OBG"/>
    <property type="match status" value="1"/>
</dbReference>
<evidence type="ECO:0000256" key="6">
    <source>
        <dbReference type="ARBA" id="ARBA00022842"/>
    </source>
</evidence>
<feature type="binding site" evidence="8">
    <location>
        <begin position="227"/>
        <end position="230"/>
    </location>
    <ligand>
        <name>GTP</name>
        <dbReference type="ChEBI" id="CHEBI:37565"/>
    </ligand>
</feature>
<dbReference type="GO" id="GO:0005525">
    <property type="term" value="F:GTP binding"/>
    <property type="evidence" value="ECO:0007669"/>
    <property type="project" value="UniProtKB-UniRule"/>
</dbReference>
<feature type="binding site" evidence="8">
    <location>
        <begin position="180"/>
        <end position="187"/>
    </location>
    <ligand>
        <name>GTP</name>
        <dbReference type="ChEBI" id="CHEBI:37565"/>
    </ligand>
</feature>
<evidence type="ECO:0000256" key="1">
    <source>
        <dbReference type="ARBA" id="ARBA00007699"/>
    </source>
</evidence>
<dbReference type="InterPro" id="IPR006169">
    <property type="entry name" value="GTP1_OBG_dom"/>
</dbReference>
<dbReference type="InterPro" id="IPR006074">
    <property type="entry name" value="GTP1-OBG_CS"/>
</dbReference>
<dbReference type="GO" id="GO:0042254">
    <property type="term" value="P:ribosome biogenesis"/>
    <property type="evidence" value="ECO:0007669"/>
    <property type="project" value="UniProtKB-UniRule"/>
</dbReference>
<evidence type="ECO:0000259" key="10">
    <source>
        <dbReference type="PROSITE" id="PS51710"/>
    </source>
</evidence>
<dbReference type="CDD" id="cd01898">
    <property type="entry name" value="Obg"/>
    <property type="match status" value="1"/>
</dbReference>
<dbReference type="AlphaFoldDB" id="A0A450VQ30"/>
<comment type="subunit">
    <text evidence="8">Monomer.</text>
</comment>
<dbReference type="SUPFAM" id="SSF82051">
    <property type="entry name" value="Obg GTP-binding protein N-terminal domain"/>
    <property type="match status" value="1"/>
</dbReference>
<keyword evidence="7 8" id="KW-0342">GTP-binding</keyword>
<dbReference type="PROSITE" id="PS51710">
    <property type="entry name" value="G_OBG"/>
    <property type="match status" value="1"/>
</dbReference>
<dbReference type="GO" id="GO:0005737">
    <property type="term" value="C:cytoplasm"/>
    <property type="evidence" value="ECO:0007669"/>
    <property type="project" value="UniProtKB-SubCell"/>
</dbReference>
<dbReference type="InterPro" id="IPR036726">
    <property type="entry name" value="GTP1_OBG_dom_sf"/>
</dbReference>
<feature type="binding site" evidence="8">
    <location>
        <begin position="298"/>
        <end position="301"/>
    </location>
    <ligand>
        <name>GTP</name>
        <dbReference type="ChEBI" id="CHEBI:37565"/>
    </ligand>
</feature>
<dbReference type="PRINTS" id="PR00326">
    <property type="entry name" value="GTP1OBG"/>
</dbReference>
<evidence type="ECO:0000256" key="4">
    <source>
        <dbReference type="ARBA" id="ARBA00022741"/>
    </source>
</evidence>
<dbReference type="EMBL" id="CAADEZ010000542">
    <property type="protein sequence ID" value="VFJ70338.1"/>
    <property type="molecule type" value="Genomic_DNA"/>
</dbReference>
<feature type="binding site" evidence="8">
    <location>
        <begin position="329"/>
        <end position="331"/>
    </location>
    <ligand>
        <name>GTP</name>
        <dbReference type="ChEBI" id="CHEBI:37565"/>
    </ligand>
</feature>
<evidence type="ECO:0000313" key="12">
    <source>
        <dbReference type="EMBL" id="VFJ55517.1"/>
    </source>
</evidence>
<feature type="domain" description="Obg" evidence="11">
    <location>
        <begin position="15"/>
        <end position="173"/>
    </location>
</feature>
<dbReference type="NCBIfam" id="NF008956">
    <property type="entry name" value="PRK12299.1"/>
    <property type="match status" value="1"/>
</dbReference>
<keyword evidence="3 8" id="KW-0479">Metal-binding</keyword>
<evidence type="ECO:0000313" key="13">
    <source>
        <dbReference type="EMBL" id="VFJ70338.1"/>
    </source>
</evidence>
<dbReference type="GO" id="GO:0000287">
    <property type="term" value="F:magnesium ion binding"/>
    <property type="evidence" value="ECO:0007669"/>
    <property type="project" value="InterPro"/>
</dbReference>
<evidence type="ECO:0000256" key="7">
    <source>
        <dbReference type="ARBA" id="ARBA00023134"/>
    </source>
</evidence>
<dbReference type="EMBL" id="CAADFL010000027">
    <property type="protein sequence ID" value="VFK06887.1"/>
    <property type="molecule type" value="Genomic_DNA"/>
</dbReference>